<protein>
    <submittedName>
        <fullName evidence="11">Uncharacterized protein</fullName>
    </submittedName>
</protein>
<comment type="subcellular location">
    <subcellularLocation>
        <location evidence="1">Membrane</location>
        <topology evidence="1">Multi-pass membrane protein</topology>
    </subcellularLocation>
</comment>
<evidence type="ECO:0000256" key="5">
    <source>
        <dbReference type="ARBA" id="ARBA00022692"/>
    </source>
</evidence>
<feature type="transmembrane region" description="Helical" evidence="10">
    <location>
        <begin position="149"/>
        <end position="170"/>
    </location>
</feature>
<keyword evidence="5 9" id="KW-0812">Transmembrane</keyword>
<accession>A0A834ML15</accession>
<dbReference type="GO" id="GO:0015267">
    <property type="term" value="F:channel activity"/>
    <property type="evidence" value="ECO:0007669"/>
    <property type="project" value="InterPro"/>
</dbReference>
<keyword evidence="6" id="KW-0677">Repeat</keyword>
<evidence type="ECO:0000313" key="12">
    <source>
        <dbReference type="Proteomes" id="UP000625711"/>
    </source>
</evidence>
<keyword evidence="7 10" id="KW-1133">Transmembrane helix</keyword>
<keyword evidence="12" id="KW-1185">Reference proteome</keyword>
<dbReference type="Proteomes" id="UP000625711">
    <property type="component" value="Unassembled WGS sequence"/>
</dbReference>
<evidence type="ECO:0000256" key="10">
    <source>
        <dbReference type="SAM" id="Phobius"/>
    </source>
</evidence>
<dbReference type="SUPFAM" id="SSF81338">
    <property type="entry name" value="Aquaporin-like"/>
    <property type="match status" value="1"/>
</dbReference>
<dbReference type="PANTHER" id="PTHR19139:SF291">
    <property type="entry name" value="AQUAPORIN"/>
    <property type="match status" value="1"/>
</dbReference>
<dbReference type="GO" id="GO:0005886">
    <property type="term" value="C:plasma membrane"/>
    <property type="evidence" value="ECO:0007669"/>
    <property type="project" value="TreeGrafter"/>
</dbReference>
<name>A0A834ML15_RHYFE</name>
<dbReference type="PRINTS" id="PR00783">
    <property type="entry name" value="MINTRINSICP"/>
</dbReference>
<dbReference type="InterPro" id="IPR022357">
    <property type="entry name" value="MIP_CS"/>
</dbReference>
<keyword evidence="4 9" id="KW-0813">Transport</keyword>
<evidence type="ECO:0000256" key="9">
    <source>
        <dbReference type="RuleBase" id="RU000477"/>
    </source>
</evidence>
<dbReference type="OrthoDB" id="3222at2759"/>
<dbReference type="InterPro" id="IPR023271">
    <property type="entry name" value="Aquaporin-like"/>
</dbReference>
<dbReference type="InterPro" id="IPR034294">
    <property type="entry name" value="Aquaporin_transptr"/>
</dbReference>
<reference evidence="11" key="1">
    <citation type="submission" date="2020-08" db="EMBL/GenBank/DDBJ databases">
        <title>Genome sequencing and assembly of the red palm weevil Rhynchophorus ferrugineus.</title>
        <authorList>
            <person name="Dias G.B."/>
            <person name="Bergman C.M."/>
            <person name="Manee M."/>
        </authorList>
    </citation>
    <scope>NUCLEOTIDE SEQUENCE</scope>
    <source>
        <strain evidence="11">AA-2017</strain>
        <tissue evidence="11">Whole larva</tissue>
    </source>
</reference>
<dbReference type="PROSITE" id="PS00221">
    <property type="entry name" value="MIP"/>
    <property type="match status" value="1"/>
</dbReference>
<evidence type="ECO:0000256" key="4">
    <source>
        <dbReference type="ARBA" id="ARBA00022448"/>
    </source>
</evidence>
<feature type="transmembrane region" description="Helical" evidence="10">
    <location>
        <begin position="223"/>
        <end position="245"/>
    </location>
</feature>
<evidence type="ECO:0000256" key="2">
    <source>
        <dbReference type="ARBA" id="ARBA00006175"/>
    </source>
</evidence>
<evidence type="ECO:0000256" key="7">
    <source>
        <dbReference type="ARBA" id="ARBA00022989"/>
    </source>
</evidence>
<proteinExistence type="inferred from homology"/>
<dbReference type="EMBL" id="JAACXV010000016">
    <property type="protein sequence ID" value="KAF7287096.1"/>
    <property type="molecule type" value="Genomic_DNA"/>
</dbReference>
<dbReference type="InterPro" id="IPR000425">
    <property type="entry name" value="MIP"/>
</dbReference>
<dbReference type="Pfam" id="PF00230">
    <property type="entry name" value="MIP"/>
    <property type="match status" value="1"/>
</dbReference>
<sequence length="251" mass="26924">MCDNFCDIHKDEIVEKTKSKPPTIWTHLTIALAEYLGTTTLIFLSCTGCAGIQGEQSRMHGIFAAGFAVTAVIQTFGHISAAHVNPAVSLGAVVVQQITWKYLPSYIIPQLLGSLTGSALFKTVSNQIHLLGDDGRGVCVNKINSEISVGQGLAVEIILSIILNLANCASWDARNSDKGDSVSIRIGLLVSVLNLGGAAYTGASMNPARSFGPAVLTGDFKDHWVYWIGPTIGSLIAATIYRTIFLRYQRK</sequence>
<evidence type="ECO:0000256" key="6">
    <source>
        <dbReference type="ARBA" id="ARBA00022737"/>
    </source>
</evidence>
<feature type="transmembrane region" description="Helical" evidence="10">
    <location>
        <begin position="182"/>
        <end position="203"/>
    </location>
</feature>
<evidence type="ECO:0000313" key="11">
    <source>
        <dbReference type="EMBL" id="KAF7287096.1"/>
    </source>
</evidence>
<keyword evidence="8 10" id="KW-0472">Membrane</keyword>
<dbReference type="PANTHER" id="PTHR19139">
    <property type="entry name" value="AQUAPORIN TRANSPORTER"/>
    <property type="match status" value="1"/>
</dbReference>
<comment type="similarity">
    <text evidence="2 9">Belongs to the MIP/aquaporin (TC 1.A.8) family.</text>
</comment>
<evidence type="ECO:0000256" key="1">
    <source>
        <dbReference type="ARBA" id="ARBA00004141"/>
    </source>
</evidence>
<comment type="subunit">
    <text evidence="3">Homotetramer.</text>
</comment>
<evidence type="ECO:0000256" key="3">
    <source>
        <dbReference type="ARBA" id="ARBA00011881"/>
    </source>
</evidence>
<dbReference type="AlphaFoldDB" id="A0A834ML15"/>
<comment type="caution">
    <text evidence="11">The sequence shown here is derived from an EMBL/GenBank/DDBJ whole genome shotgun (WGS) entry which is preliminary data.</text>
</comment>
<organism evidence="11 12">
    <name type="scientific">Rhynchophorus ferrugineus</name>
    <name type="common">Red palm weevil</name>
    <name type="synonym">Curculio ferrugineus</name>
    <dbReference type="NCBI Taxonomy" id="354439"/>
    <lineage>
        <taxon>Eukaryota</taxon>
        <taxon>Metazoa</taxon>
        <taxon>Ecdysozoa</taxon>
        <taxon>Arthropoda</taxon>
        <taxon>Hexapoda</taxon>
        <taxon>Insecta</taxon>
        <taxon>Pterygota</taxon>
        <taxon>Neoptera</taxon>
        <taxon>Endopterygota</taxon>
        <taxon>Coleoptera</taxon>
        <taxon>Polyphaga</taxon>
        <taxon>Cucujiformia</taxon>
        <taxon>Curculionidae</taxon>
        <taxon>Dryophthorinae</taxon>
        <taxon>Rhynchophorus</taxon>
    </lineage>
</organism>
<dbReference type="Gene3D" id="1.20.1080.10">
    <property type="entry name" value="Glycerol uptake facilitator protein"/>
    <property type="match status" value="1"/>
</dbReference>
<gene>
    <name evidence="11" type="ORF">GWI33_002477</name>
</gene>
<evidence type="ECO:0000256" key="8">
    <source>
        <dbReference type="ARBA" id="ARBA00023136"/>
    </source>
</evidence>